<evidence type="ECO:0000256" key="2">
    <source>
        <dbReference type="ARBA" id="ARBA00003015"/>
    </source>
</evidence>
<evidence type="ECO:0000256" key="4">
    <source>
        <dbReference type="ARBA" id="ARBA00022679"/>
    </source>
</evidence>
<protein>
    <recommendedName>
        <fullName evidence="7">tRNA (guanine-N(7)-)-methyltransferase</fullName>
        <ecNumber evidence="7">2.1.1.33</ecNumber>
    </recommendedName>
    <alternativeName>
        <fullName evidence="7">tRNA (guanine(46)-N(7))-methyltransferase</fullName>
    </alternativeName>
    <alternativeName>
        <fullName evidence="7">tRNA(m7G46)-methyltransferase</fullName>
    </alternativeName>
</protein>
<dbReference type="RefSeq" id="WP_097175380.1">
    <property type="nucleotide sequence ID" value="NZ_OBML01000007.1"/>
</dbReference>
<proteinExistence type="inferred from homology"/>
<evidence type="ECO:0000313" key="9">
    <source>
        <dbReference type="Proteomes" id="UP000219331"/>
    </source>
</evidence>
<dbReference type="GO" id="GO:0043527">
    <property type="term" value="C:tRNA methyltransferase complex"/>
    <property type="evidence" value="ECO:0007669"/>
    <property type="project" value="TreeGrafter"/>
</dbReference>
<keyword evidence="5 7" id="KW-0949">S-adenosyl-L-methionine</keyword>
<sequence>MTDHSKGSFFGRRVGKPLRAQRREVFEIALQRLQPDLALPAPQDPRDLFSGEVDTVWMEIGFGGGEHLLHEAQRLPATGFIGVEPFVSSLAKAVVEIETQELANVRVYGDDAIKLLDWLPDASLDGIYQLYPDPWPKRRHWKRRFVNPVNLDRMARVLKPGALYRFASDIDTYVDWTLARLLTHPAFEWTAEGASDWLVPWQPWSGTRYEAKAYREGRKGHYLEFRRL</sequence>
<dbReference type="UniPathway" id="UPA00989"/>
<feature type="binding site" evidence="7">
    <location>
        <position position="59"/>
    </location>
    <ligand>
        <name>S-adenosyl-L-methionine</name>
        <dbReference type="ChEBI" id="CHEBI:59789"/>
    </ligand>
</feature>
<dbReference type="EC" id="2.1.1.33" evidence="7"/>
<feature type="binding site" evidence="7">
    <location>
        <position position="137"/>
    </location>
    <ligand>
        <name>substrate</name>
    </ligand>
</feature>
<dbReference type="EMBL" id="OBML01000007">
    <property type="protein sequence ID" value="SOC13584.1"/>
    <property type="molecule type" value="Genomic_DNA"/>
</dbReference>
<dbReference type="SUPFAM" id="SSF53335">
    <property type="entry name" value="S-adenosyl-L-methionine-dependent methyltransferases"/>
    <property type="match status" value="1"/>
</dbReference>
<dbReference type="PANTHER" id="PTHR23417">
    <property type="entry name" value="3-DEOXY-D-MANNO-OCTULOSONIC-ACID TRANSFERASE/TRNA GUANINE-N 7 - -METHYLTRANSFERASE"/>
    <property type="match status" value="1"/>
</dbReference>
<keyword evidence="4 7" id="KW-0808">Transferase</keyword>
<evidence type="ECO:0000256" key="7">
    <source>
        <dbReference type="HAMAP-Rule" id="MF_01057"/>
    </source>
</evidence>
<keyword evidence="3 7" id="KW-0489">Methyltransferase</keyword>
<feature type="binding site" evidence="7">
    <location>
        <position position="84"/>
    </location>
    <ligand>
        <name>S-adenosyl-L-methionine</name>
        <dbReference type="ChEBI" id="CHEBI:59789"/>
    </ligand>
</feature>
<gene>
    <name evidence="7" type="primary">trmB</name>
    <name evidence="8" type="ORF">SAMN05421512_107205</name>
</gene>
<dbReference type="CDD" id="cd02440">
    <property type="entry name" value="AdoMet_MTases"/>
    <property type="match status" value="1"/>
</dbReference>
<comment type="caution">
    <text evidence="7">Lacks conserved residue(s) required for the propagation of feature annotation.</text>
</comment>
<dbReference type="InterPro" id="IPR055361">
    <property type="entry name" value="tRNA_methyltr_TrmB_bact"/>
</dbReference>
<evidence type="ECO:0000313" key="8">
    <source>
        <dbReference type="EMBL" id="SOC13584.1"/>
    </source>
</evidence>
<feature type="binding site" evidence="7">
    <location>
        <position position="133"/>
    </location>
    <ligand>
        <name>S-adenosyl-L-methionine</name>
        <dbReference type="ChEBI" id="CHEBI:59789"/>
    </ligand>
</feature>
<accession>A0A285SXZ7</accession>
<feature type="binding site" evidence="7">
    <location>
        <begin position="207"/>
        <end position="210"/>
    </location>
    <ligand>
        <name>substrate</name>
    </ligand>
</feature>
<feature type="binding site" evidence="7">
    <location>
        <position position="169"/>
    </location>
    <ligand>
        <name>substrate</name>
    </ligand>
</feature>
<dbReference type="STRING" id="538381.GCA_001696535_03746"/>
<dbReference type="PROSITE" id="PS51625">
    <property type="entry name" value="SAM_MT_TRMB"/>
    <property type="match status" value="1"/>
</dbReference>
<dbReference type="GO" id="GO:0008176">
    <property type="term" value="F:tRNA (guanine(46)-N7)-methyltransferase activity"/>
    <property type="evidence" value="ECO:0007669"/>
    <property type="project" value="UniProtKB-UniRule"/>
</dbReference>
<evidence type="ECO:0000256" key="5">
    <source>
        <dbReference type="ARBA" id="ARBA00022691"/>
    </source>
</evidence>
<reference evidence="8 9" key="1">
    <citation type="submission" date="2017-08" db="EMBL/GenBank/DDBJ databases">
        <authorList>
            <person name="de Groot N.N."/>
        </authorList>
    </citation>
    <scope>NUCLEOTIDE SEQUENCE [LARGE SCALE GENOMIC DNA]</scope>
    <source>
        <strain evidence="8 9">USBA 352</strain>
    </source>
</reference>
<evidence type="ECO:0000256" key="6">
    <source>
        <dbReference type="ARBA" id="ARBA00022694"/>
    </source>
</evidence>
<dbReference type="Pfam" id="PF02390">
    <property type="entry name" value="Methyltransf_4"/>
    <property type="match status" value="1"/>
</dbReference>
<keyword evidence="6 7" id="KW-0819">tRNA processing</keyword>
<evidence type="ECO:0000256" key="3">
    <source>
        <dbReference type="ARBA" id="ARBA00022603"/>
    </source>
</evidence>
<dbReference type="Proteomes" id="UP000219331">
    <property type="component" value="Unassembled WGS sequence"/>
</dbReference>
<dbReference type="PANTHER" id="PTHR23417:SF14">
    <property type="entry name" value="PENTACOTRIPEPTIDE-REPEAT REGION OF PRORP DOMAIN-CONTAINING PROTEIN"/>
    <property type="match status" value="1"/>
</dbReference>
<comment type="catalytic activity">
    <reaction evidence="1 7">
        <text>guanosine(46) in tRNA + S-adenosyl-L-methionine = N(7)-methylguanosine(46) in tRNA + S-adenosyl-L-homocysteine</text>
        <dbReference type="Rhea" id="RHEA:42708"/>
        <dbReference type="Rhea" id="RHEA-COMP:10188"/>
        <dbReference type="Rhea" id="RHEA-COMP:10189"/>
        <dbReference type="ChEBI" id="CHEBI:57856"/>
        <dbReference type="ChEBI" id="CHEBI:59789"/>
        <dbReference type="ChEBI" id="CHEBI:74269"/>
        <dbReference type="ChEBI" id="CHEBI:74480"/>
        <dbReference type="EC" id="2.1.1.33"/>
    </reaction>
</comment>
<comment type="similarity">
    <text evidence="7">Belongs to the class I-like SAM-binding methyltransferase superfamily. TrmB family.</text>
</comment>
<dbReference type="AlphaFoldDB" id="A0A285SXZ7"/>
<keyword evidence="9" id="KW-1185">Reference proteome</keyword>
<feature type="binding site" evidence="7">
    <location>
        <position position="111"/>
    </location>
    <ligand>
        <name>S-adenosyl-L-methionine</name>
        <dbReference type="ChEBI" id="CHEBI:59789"/>
    </ligand>
</feature>
<name>A0A285SXZ7_9HYPH</name>
<comment type="pathway">
    <text evidence="7">tRNA modification; N(7)-methylguanine-tRNA biosynthesis.</text>
</comment>
<dbReference type="HAMAP" id="MF_01057">
    <property type="entry name" value="tRNA_methyltr_TrmB"/>
    <property type="match status" value="1"/>
</dbReference>
<comment type="function">
    <text evidence="2 7">Catalyzes the formation of N(7)-methylguanine at position 46 (m7G46) in tRNA.</text>
</comment>
<organism evidence="8 9">
    <name type="scientific">Stappia indica</name>
    <dbReference type="NCBI Taxonomy" id="538381"/>
    <lineage>
        <taxon>Bacteria</taxon>
        <taxon>Pseudomonadati</taxon>
        <taxon>Pseudomonadota</taxon>
        <taxon>Alphaproteobacteria</taxon>
        <taxon>Hyphomicrobiales</taxon>
        <taxon>Stappiaceae</taxon>
        <taxon>Stappia</taxon>
    </lineage>
</organism>
<evidence type="ECO:0000256" key="1">
    <source>
        <dbReference type="ARBA" id="ARBA00000142"/>
    </source>
</evidence>
<dbReference type="OrthoDB" id="9802090at2"/>
<dbReference type="Gene3D" id="3.40.50.150">
    <property type="entry name" value="Vaccinia Virus protein VP39"/>
    <property type="match status" value="1"/>
</dbReference>
<dbReference type="InterPro" id="IPR029063">
    <property type="entry name" value="SAM-dependent_MTases_sf"/>
</dbReference>
<dbReference type="InterPro" id="IPR003358">
    <property type="entry name" value="tRNA_(Gua-N-7)_MeTrfase_Trmb"/>
</dbReference>